<evidence type="ECO:0000313" key="2">
    <source>
        <dbReference type="EMBL" id="MFD2536311.1"/>
    </source>
</evidence>
<feature type="transmembrane region" description="Helical" evidence="1">
    <location>
        <begin position="140"/>
        <end position="164"/>
    </location>
</feature>
<feature type="transmembrane region" description="Helical" evidence="1">
    <location>
        <begin position="171"/>
        <end position="190"/>
    </location>
</feature>
<sequence length="228" mass="25682">MIVNTEQKKIINTARITGLWYLMMAITGILGFMVFHSQIFVSGNPEQTLTNLVELESTARIRLLLEFAIVISQALTAVWFFKLFKDNYEWEAWTLGIWGMVNALAIMISAISIASAIGIANSNISATEDKILLIQGFQHIISNAWGIGGLFFGLWLFPMGYIVIKSKRLPVWLGRVIVLGGIGYIISTFIRYAGIDFSFNRFLMLPATIGEFWMIGYLLIFGIRPIKE</sequence>
<name>A0ABW5JWX9_9FLAO</name>
<dbReference type="EMBL" id="JBHULK010000007">
    <property type="protein sequence ID" value="MFD2536311.1"/>
    <property type="molecule type" value="Genomic_DNA"/>
</dbReference>
<keyword evidence="1" id="KW-0472">Membrane</keyword>
<accession>A0ABW5JWX9</accession>
<dbReference type="RefSeq" id="WP_388020512.1">
    <property type="nucleotide sequence ID" value="NZ_JBHUDT010000007.1"/>
</dbReference>
<dbReference type="Pfam" id="PF14329">
    <property type="entry name" value="DUF4386"/>
    <property type="match status" value="1"/>
</dbReference>
<keyword evidence="1" id="KW-0812">Transmembrane</keyword>
<keyword evidence="1" id="KW-1133">Transmembrane helix</keyword>
<dbReference type="Proteomes" id="UP001597441">
    <property type="component" value="Unassembled WGS sequence"/>
</dbReference>
<proteinExistence type="predicted"/>
<protein>
    <submittedName>
        <fullName evidence="2">DUF4386 domain-containing protein</fullName>
    </submittedName>
</protein>
<evidence type="ECO:0000313" key="3">
    <source>
        <dbReference type="Proteomes" id="UP001597441"/>
    </source>
</evidence>
<dbReference type="InterPro" id="IPR025495">
    <property type="entry name" value="DUF4386"/>
</dbReference>
<feature type="transmembrane region" description="Helical" evidence="1">
    <location>
        <begin position="202"/>
        <end position="223"/>
    </location>
</feature>
<comment type="caution">
    <text evidence="2">The sequence shown here is derived from an EMBL/GenBank/DDBJ whole genome shotgun (WGS) entry which is preliminary data.</text>
</comment>
<keyword evidence="3" id="KW-1185">Reference proteome</keyword>
<feature type="transmembrane region" description="Helical" evidence="1">
    <location>
        <begin position="61"/>
        <end position="81"/>
    </location>
</feature>
<reference evidence="3" key="1">
    <citation type="journal article" date="2019" name="Int. J. Syst. Evol. Microbiol.">
        <title>The Global Catalogue of Microorganisms (GCM) 10K type strain sequencing project: providing services to taxonomists for standard genome sequencing and annotation.</title>
        <authorList>
            <consortium name="The Broad Institute Genomics Platform"/>
            <consortium name="The Broad Institute Genome Sequencing Center for Infectious Disease"/>
            <person name="Wu L."/>
            <person name="Ma J."/>
        </authorList>
    </citation>
    <scope>NUCLEOTIDE SEQUENCE [LARGE SCALE GENOMIC DNA]</scope>
    <source>
        <strain evidence="3">KCTC 42903</strain>
    </source>
</reference>
<feature type="transmembrane region" description="Helical" evidence="1">
    <location>
        <begin position="20"/>
        <end position="41"/>
    </location>
</feature>
<organism evidence="2 3">
    <name type="scientific">Gelatiniphilus marinus</name>
    <dbReference type="NCBI Taxonomy" id="1759464"/>
    <lineage>
        <taxon>Bacteria</taxon>
        <taxon>Pseudomonadati</taxon>
        <taxon>Bacteroidota</taxon>
        <taxon>Flavobacteriia</taxon>
        <taxon>Flavobacteriales</taxon>
        <taxon>Flavobacteriaceae</taxon>
        <taxon>Gelatiniphilus</taxon>
    </lineage>
</organism>
<evidence type="ECO:0000256" key="1">
    <source>
        <dbReference type="SAM" id="Phobius"/>
    </source>
</evidence>
<feature type="transmembrane region" description="Helical" evidence="1">
    <location>
        <begin position="93"/>
        <end position="120"/>
    </location>
</feature>
<gene>
    <name evidence="2" type="ORF">ACFSQS_14455</name>
</gene>